<proteinExistence type="predicted"/>
<dbReference type="AlphaFoldDB" id="A0A3N2D9P7"/>
<protein>
    <submittedName>
        <fullName evidence="1">Uncharacterized protein</fullName>
    </submittedName>
</protein>
<reference evidence="1 2" key="1">
    <citation type="submission" date="2018-11" db="EMBL/GenBank/DDBJ databases">
        <title>Sequencing the genomes of 1000 actinobacteria strains.</title>
        <authorList>
            <person name="Klenk H.-P."/>
        </authorList>
    </citation>
    <scope>NUCLEOTIDE SEQUENCE [LARGE SCALE GENOMIC DNA]</scope>
    <source>
        <strain evidence="1 2">DSM 13521</strain>
    </source>
</reference>
<dbReference type="Proteomes" id="UP000275356">
    <property type="component" value="Unassembled WGS sequence"/>
</dbReference>
<accession>A0A3N2D9P7</accession>
<dbReference type="EMBL" id="RKHQ01000001">
    <property type="protein sequence ID" value="ROR96521.1"/>
    <property type="molecule type" value="Genomic_DNA"/>
</dbReference>
<evidence type="ECO:0000313" key="1">
    <source>
        <dbReference type="EMBL" id="ROR96521.1"/>
    </source>
</evidence>
<organism evidence="1 2">
    <name type="scientific">Salana multivorans</name>
    <dbReference type="NCBI Taxonomy" id="120377"/>
    <lineage>
        <taxon>Bacteria</taxon>
        <taxon>Bacillati</taxon>
        <taxon>Actinomycetota</taxon>
        <taxon>Actinomycetes</taxon>
        <taxon>Micrococcales</taxon>
        <taxon>Beutenbergiaceae</taxon>
        <taxon>Salana</taxon>
    </lineage>
</organism>
<keyword evidence="2" id="KW-1185">Reference proteome</keyword>
<evidence type="ECO:0000313" key="2">
    <source>
        <dbReference type="Proteomes" id="UP000275356"/>
    </source>
</evidence>
<name>A0A3N2D9P7_9MICO</name>
<gene>
    <name evidence="1" type="ORF">EDD28_1106</name>
</gene>
<sequence>MASGCGESYTLRGDGLATASWYNCSSTSTRVKPRWQNANGYFWGACQTVTPYGTAWWQTYWASVAYWSSC</sequence>
<comment type="caution">
    <text evidence="1">The sequence shown here is derived from an EMBL/GenBank/DDBJ whole genome shotgun (WGS) entry which is preliminary data.</text>
</comment>